<dbReference type="PANTHER" id="PTHR39087:SF2">
    <property type="entry name" value="UPF0104 MEMBRANE PROTEIN MJ1595"/>
    <property type="match status" value="1"/>
</dbReference>
<feature type="transmembrane region" description="Helical" evidence="7">
    <location>
        <begin position="632"/>
        <end position="652"/>
    </location>
</feature>
<sequence length="876" mass="94876">MGNNLKKRDNVQDSDNQADLGSSSQATPISATIPSDDGHATDDGPSTDNVVPQITDTAPKRVHDFGDLVRAGSYLLAFVLVVLVSLYLKGLTAGVESDVHTTAGHALEWLVDFPTSLLQQFVTTVIVIWVLVQLLINREWQQAITSTLALFSGYTVMRLLSMLIIHIGNQTLIEALSSSALLTGIGFLPDIYAGLGAFLTAAGPRRMRNSLVWGWNLLLGVGIVSVALSSNSLSGSLVSITVGCMLGMLIRFASGTQNKGAWGNEIVQSVRTIGISTAVLERLSEDDSHAMHSGDPQDERQQAQVRDAQSGSSLLDDNTSQSRIYRLVDTQGRSYVVSVLDNQTHTAGYLLQVWRWIKFSGIAMRRDRSAYDTTEHHLSMLLGLRNLGLTAAHPYAMSAVGESSVLVFDTDVRLEKLDLDGIDDDDARQMMHYLETAHRHGYTHRHISASNLSRDEHGNVVIAGWQNGDYASSSPNMSIDRVQLLVLLCCTIGRERTLNIACAVWGKDAVIQLAPFMQKVAIPASTCALPTWGKNTIRDLRDDVRKLSDEEAVESLETVNLSRFSFRSFAALVLLIVAVVVIITQLNLQQVIDAVTHANPWMAGLCFLFGVMAWLGGAISLGTFVDRDKRNYLGLFLTQVASSFTAVSMPSGVGPAFVNLQYLRKSGYKNSIATAIMSAVVAVQFATTFLLLVFIGIFTGRSSFSGMIPTNTLVVVIGVLAIIIALAIAITPVRQYAMKRLLPIVSTYTRQLLDVLTQPKELIISSLGSWLQSFGLGFGYWAALMAFGYHTNIMETTFIYLLANTIGSAVPTPGGLGAVEAALTFGFSSLGVPTALSLSATVLFRVATYWIRIPLGALAAKWLEGTVFSSGNRLTG</sequence>
<dbReference type="EMBL" id="CP129675">
    <property type="protein sequence ID" value="XDS47196.1"/>
    <property type="molecule type" value="Genomic_DNA"/>
</dbReference>
<evidence type="ECO:0000256" key="4">
    <source>
        <dbReference type="ARBA" id="ARBA00022989"/>
    </source>
</evidence>
<evidence type="ECO:0000256" key="6">
    <source>
        <dbReference type="SAM" id="MobiDB-lite"/>
    </source>
</evidence>
<accession>A0AB39UDQ8</accession>
<evidence type="ECO:0000256" key="2">
    <source>
        <dbReference type="ARBA" id="ARBA00022475"/>
    </source>
</evidence>
<feature type="compositionally biased region" description="Basic and acidic residues" evidence="6">
    <location>
        <begin position="286"/>
        <end position="301"/>
    </location>
</feature>
<reference evidence="8" key="1">
    <citation type="submission" date="2023-07" db="EMBL/GenBank/DDBJ databases">
        <title>Bifidobacterium aquikefiriaerophilum sp. nov. and Bifidobacterium eccum sp. nov., isolated from water kefir.</title>
        <authorList>
            <person name="Breselge S."/>
            <person name="Bellassi P."/>
            <person name="Barcenilla C."/>
            <person name="Alvarez-Ordonez A."/>
            <person name="Morelli L."/>
            <person name="Cotter P.D."/>
        </authorList>
    </citation>
    <scope>NUCLEOTIDE SEQUENCE</scope>
    <source>
        <strain evidence="8">WK048_4_13</strain>
    </source>
</reference>
<feature type="transmembrane region" description="Helical" evidence="7">
    <location>
        <begin position="148"/>
        <end position="168"/>
    </location>
</feature>
<feature type="transmembrane region" description="Helical" evidence="7">
    <location>
        <begin position="600"/>
        <end position="625"/>
    </location>
</feature>
<feature type="compositionally biased region" description="Polar residues" evidence="6">
    <location>
        <begin position="302"/>
        <end position="316"/>
    </location>
</feature>
<dbReference type="GO" id="GO:0005886">
    <property type="term" value="C:plasma membrane"/>
    <property type="evidence" value="ECO:0007669"/>
    <property type="project" value="UniProtKB-SubCell"/>
</dbReference>
<evidence type="ECO:0000256" key="7">
    <source>
        <dbReference type="SAM" id="Phobius"/>
    </source>
</evidence>
<feature type="transmembrane region" description="Helical" evidence="7">
    <location>
        <begin position="569"/>
        <end position="588"/>
    </location>
</feature>
<dbReference type="AlphaFoldDB" id="A0AB39UDQ8"/>
<proteinExistence type="predicted"/>
<feature type="transmembrane region" description="Helical" evidence="7">
    <location>
        <begin position="234"/>
        <end position="253"/>
    </location>
</feature>
<dbReference type="InterPro" id="IPR011009">
    <property type="entry name" value="Kinase-like_dom_sf"/>
</dbReference>
<dbReference type="SUPFAM" id="SSF56112">
    <property type="entry name" value="Protein kinase-like (PK-like)"/>
    <property type="match status" value="1"/>
</dbReference>
<keyword evidence="2" id="KW-1003">Cell membrane</keyword>
<feature type="transmembrane region" description="Helical" evidence="7">
    <location>
        <begin position="712"/>
        <end position="733"/>
    </location>
</feature>
<evidence type="ECO:0000256" key="5">
    <source>
        <dbReference type="ARBA" id="ARBA00023136"/>
    </source>
</evidence>
<dbReference type="RefSeq" id="WP_369343179.1">
    <property type="nucleotide sequence ID" value="NZ_CP129675.1"/>
</dbReference>
<feature type="transmembrane region" description="Helical" evidence="7">
    <location>
        <begin position="211"/>
        <end position="228"/>
    </location>
</feature>
<feature type="transmembrane region" description="Helical" evidence="7">
    <location>
        <begin position="672"/>
        <end position="700"/>
    </location>
</feature>
<keyword evidence="5 7" id="KW-0472">Membrane</keyword>
<dbReference type="NCBIfam" id="TIGR00374">
    <property type="entry name" value="flippase-like domain"/>
    <property type="match status" value="1"/>
</dbReference>
<feature type="region of interest" description="Disordered" evidence="6">
    <location>
        <begin position="286"/>
        <end position="316"/>
    </location>
</feature>
<feature type="transmembrane region" description="Helical" evidence="7">
    <location>
        <begin position="798"/>
        <end position="816"/>
    </location>
</feature>
<dbReference type="PANTHER" id="PTHR39087">
    <property type="entry name" value="UPF0104 MEMBRANE PROTEIN MJ1595"/>
    <property type="match status" value="1"/>
</dbReference>
<feature type="transmembrane region" description="Helical" evidence="7">
    <location>
        <begin position="117"/>
        <end position="136"/>
    </location>
</feature>
<evidence type="ECO:0000256" key="1">
    <source>
        <dbReference type="ARBA" id="ARBA00004651"/>
    </source>
</evidence>
<organism evidence="8">
    <name type="scientific">Bifidobacterium fermentum</name>
    <dbReference type="NCBI Taxonomy" id="3059035"/>
    <lineage>
        <taxon>Bacteria</taxon>
        <taxon>Bacillati</taxon>
        <taxon>Actinomycetota</taxon>
        <taxon>Actinomycetes</taxon>
        <taxon>Bifidobacteriales</taxon>
        <taxon>Bifidobacteriaceae</taxon>
        <taxon>Bifidobacterium</taxon>
    </lineage>
</organism>
<feature type="transmembrane region" description="Helical" evidence="7">
    <location>
        <begin position="762"/>
        <end position="786"/>
    </location>
</feature>
<comment type="subcellular location">
    <subcellularLocation>
        <location evidence="1">Cell membrane</location>
        <topology evidence="1">Multi-pass membrane protein</topology>
    </subcellularLocation>
</comment>
<keyword evidence="3 7" id="KW-0812">Transmembrane</keyword>
<feature type="transmembrane region" description="Helical" evidence="7">
    <location>
        <begin position="822"/>
        <end position="844"/>
    </location>
</feature>
<gene>
    <name evidence="8" type="ORF">QN217_03410</name>
</gene>
<dbReference type="InterPro" id="IPR022791">
    <property type="entry name" value="L-PG_synthase/AglD"/>
</dbReference>
<evidence type="ECO:0000256" key="3">
    <source>
        <dbReference type="ARBA" id="ARBA00022692"/>
    </source>
</evidence>
<feature type="transmembrane region" description="Helical" evidence="7">
    <location>
        <begin position="68"/>
        <end position="88"/>
    </location>
</feature>
<feature type="compositionally biased region" description="Polar residues" evidence="6">
    <location>
        <begin position="44"/>
        <end position="53"/>
    </location>
</feature>
<protein>
    <submittedName>
        <fullName evidence="8">Lysylphosphatidylglycerol synthase transmembrane domain-containing protein</fullName>
    </submittedName>
</protein>
<dbReference type="Pfam" id="PF03706">
    <property type="entry name" value="LPG_synthase_TM"/>
    <property type="match status" value="1"/>
</dbReference>
<keyword evidence="4 7" id="KW-1133">Transmembrane helix</keyword>
<feature type="transmembrane region" description="Helical" evidence="7">
    <location>
        <begin position="180"/>
        <end position="199"/>
    </location>
</feature>
<feature type="region of interest" description="Disordered" evidence="6">
    <location>
        <begin position="1"/>
        <end position="53"/>
    </location>
</feature>
<feature type="compositionally biased region" description="Basic and acidic residues" evidence="6">
    <location>
        <begin position="1"/>
        <end position="11"/>
    </location>
</feature>
<name>A0AB39UDQ8_9BIFI</name>
<feature type="compositionally biased region" description="Polar residues" evidence="6">
    <location>
        <begin position="13"/>
        <end position="33"/>
    </location>
</feature>
<evidence type="ECO:0000313" key="8">
    <source>
        <dbReference type="EMBL" id="XDS47196.1"/>
    </source>
</evidence>